<sequence>MASASLPNPSLDITLTPLAGEAKTLRQWLTTFHLGSVVLDPYTNESSWILETAVRIMRQYSGAAIRMNFLITCEAEDARAFLGPYADEFIVFCDPTRSAVKAIGLTELPAFLVIQADGSVPAVAQGWTAGDWKEVAAKIATLTAWSKPSIPASGDPGAFRGTPALV</sequence>
<dbReference type="EMBL" id="CAEZWJ010000011">
    <property type="protein sequence ID" value="CAB4649840.1"/>
    <property type="molecule type" value="Genomic_DNA"/>
</dbReference>
<accession>A0A6J6KJ46</accession>
<gene>
    <name evidence="1" type="ORF">UFOPK2214_00504</name>
</gene>
<protein>
    <submittedName>
        <fullName evidence="1">Unannotated protein</fullName>
    </submittedName>
</protein>
<dbReference type="InterPro" id="IPR036249">
    <property type="entry name" value="Thioredoxin-like_sf"/>
</dbReference>
<organism evidence="1">
    <name type="scientific">freshwater metagenome</name>
    <dbReference type="NCBI Taxonomy" id="449393"/>
    <lineage>
        <taxon>unclassified sequences</taxon>
        <taxon>metagenomes</taxon>
        <taxon>ecological metagenomes</taxon>
    </lineage>
</organism>
<evidence type="ECO:0000313" key="1">
    <source>
        <dbReference type="EMBL" id="CAB4649840.1"/>
    </source>
</evidence>
<dbReference type="Gene3D" id="3.40.30.10">
    <property type="entry name" value="Glutaredoxin"/>
    <property type="match status" value="1"/>
</dbReference>
<dbReference type="SUPFAM" id="SSF52833">
    <property type="entry name" value="Thioredoxin-like"/>
    <property type="match status" value="1"/>
</dbReference>
<reference evidence="1" key="1">
    <citation type="submission" date="2020-05" db="EMBL/GenBank/DDBJ databases">
        <authorList>
            <person name="Chiriac C."/>
            <person name="Salcher M."/>
            <person name="Ghai R."/>
            <person name="Kavagutti S V."/>
        </authorList>
    </citation>
    <scope>NUCLEOTIDE SEQUENCE</scope>
</reference>
<proteinExistence type="predicted"/>
<name>A0A6J6KJ46_9ZZZZ</name>
<dbReference type="AlphaFoldDB" id="A0A6J6KJ46"/>